<protein>
    <recommendedName>
        <fullName evidence="2">PPM-type phosphatase domain-containing protein</fullName>
    </recommendedName>
</protein>
<dbReference type="SMART" id="SM00332">
    <property type="entry name" value="PP2Cc"/>
    <property type="match status" value="1"/>
</dbReference>
<feature type="domain" description="PPM-type phosphatase" evidence="2">
    <location>
        <begin position="418"/>
        <end position="818"/>
    </location>
</feature>
<keyword evidence="4" id="KW-1185">Reference proteome</keyword>
<sequence>MTAARRSLELTKDERSSGAKPDEPPPTMKRFYTQALWLDHQDGMHVASAPPPNLAEPPIPPESDEEEHEFVEHVDLKAISLAGLREFIRTHKISPTTTTAQVVRSIVIPATMGRPNCAYADLDSMSRHALPPMDSPAAAAARKAAGPPPPYTRVAAQSGVKSRTISGLRRRAPYYYVVHAWSRPFLEMVQMLETHFAKRPAEHTYVWLDVFAVPQVSPVHGGFLHEIQRAIWYASETLACFDVSGTILGRLWCLYEMFYTLICKQCAHALVALTAVPLTAAQRTALYKAINAGKARCSVKEDKKKLMEHVQGYTRRGIPAINNYLRSGLMLPPHDHPAVYLPQAGYEAKGGLRRFVPCMAPPPPPPPPSVPDHIAEVPVVPEPSIRKGAAGVAAAAAATQGSVWYEPEERPLRLVMGACNVPHPLKTSSGGEDAFFLSPAGRGACGVADGVGSWSSSDAGSVNPAAYSRDLMRATAKSLEASGGRIGARMALADAHLTVKHAGSSTGLVGVMAPDSNILQVVNMGDSGLRLIRGGKLAMATRPQAHAHNMPYQLACPDEPVCDTDSTVQGDVYNIPLEAGDVIIMATDGMYDNVWPDAMLEIVNKAMQDAAAAADLEAEAGPLVPPPGLRTAGGSAADLTEAETSSSAEATTATTSGETTSPERVKPQLLDRSAEANDGIGKHAPVAGDDGEAVLADSSSNPLPPAICSVRAALLARTLARTAAANMLRRDIRSPFAVELSKQPSVGRLTRCGRNGDLGKEGNGLELGHPPLPFKPAPPTQLTMTLVTITFRPQAPPEFRTNPRGGKPDDVTVVVAVVVEADDQSLAALREATAHICRRGAKPLLRVSASNGGVPGSGAQLDSRPPSGQLSLGAVSRSSLYAGVH</sequence>
<gene>
    <name evidence="3" type="ORF">GPECTOR_51g727</name>
</gene>
<evidence type="ECO:0000259" key="2">
    <source>
        <dbReference type="PROSITE" id="PS51746"/>
    </source>
</evidence>
<proteinExistence type="predicted"/>
<feature type="region of interest" description="Disordered" evidence="1">
    <location>
        <begin position="42"/>
        <end position="63"/>
    </location>
</feature>
<dbReference type="GO" id="GO:0004722">
    <property type="term" value="F:protein serine/threonine phosphatase activity"/>
    <property type="evidence" value="ECO:0007669"/>
    <property type="project" value="TreeGrafter"/>
</dbReference>
<organism evidence="3 4">
    <name type="scientific">Gonium pectorale</name>
    <name type="common">Green alga</name>
    <dbReference type="NCBI Taxonomy" id="33097"/>
    <lineage>
        <taxon>Eukaryota</taxon>
        <taxon>Viridiplantae</taxon>
        <taxon>Chlorophyta</taxon>
        <taxon>core chlorophytes</taxon>
        <taxon>Chlorophyceae</taxon>
        <taxon>CS clade</taxon>
        <taxon>Chlamydomonadales</taxon>
        <taxon>Volvocaceae</taxon>
        <taxon>Gonium</taxon>
    </lineage>
</organism>
<dbReference type="AlphaFoldDB" id="A0A150G7E4"/>
<dbReference type="SMART" id="SM00331">
    <property type="entry name" value="PP2C_SIG"/>
    <property type="match status" value="1"/>
</dbReference>
<feature type="region of interest" description="Disordered" evidence="1">
    <location>
        <begin position="848"/>
        <end position="872"/>
    </location>
</feature>
<dbReference type="Gene3D" id="3.60.40.10">
    <property type="entry name" value="PPM-type phosphatase domain"/>
    <property type="match status" value="1"/>
</dbReference>
<feature type="region of interest" description="Disordered" evidence="1">
    <location>
        <begin position="621"/>
        <end position="698"/>
    </location>
</feature>
<dbReference type="PANTHER" id="PTHR12320">
    <property type="entry name" value="PROTEIN PHOSPHATASE 2C"/>
    <property type="match status" value="1"/>
</dbReference>
<dbReference type="InterPro" id="IPR036457">
    <property type="entry name" value="PPM-type-like_dom_sf"/>
</dbReference>
<reference evidence="4" key="1">
    <citation type="journal article" date="2016" name="Nat. Commun.">
        <title>The Gonium pectorale genome demonstrates co-option of cell cycle regulation during the evolution of multicellularity.</title>
        <authorList>
            <person name="Hanschen E.R."/>
            <person name="Marriage T.N."/>
            <person name="Ferris P.J."/>
            <person name="Hamaji T."/>
            <person name="Toyoda A."/>
            <person name="Fujiyama A."/>
            <person name="Neme R."/>
            <person name="Noguchi H."/>
            <person name="Minakuchi Y."/>
            <person name="Suzuki M."/>
            <person name="Kawai-Toyooka H."/>
            <person name="Smith D.R."/>
            <person name="Sparks H."/>
            <person name="Anderson J."/>
            <person name="Bakaric R."/>
            <person name="Luria V."/>
            <person name="Karger A."/>
            <person name="Kirschner M.W."/>
            <person name="Durand P.M."/>
            <person name="Michod R.E."/>
            <person name="Nozaki H."/>
            <person name="Olson B.J."/>
        </authorList>
    </citation>
    <scope>NUCLEOTIDE SEQUENCE [LARGE SCALE GENOMIC DNA]</scope>
    <source>
        <strain evidence="4">NIES-2863</strain>
    </source>
</reference>
<dbReference type="PROSITE" id="PS51746">
    <property type="entry name" value="PPM_2"/>
    <property type="match status" value="1"/>
</dbReference>
<evidence type="ECO:0000256" key="1">
    <source>
        <dbReference type="SAM" id="MobiDB-lite"/>
    </source>
</evidence>
<comment type="caution">
    <text evidence="3">The sequence shown here is derived from an EMBL/GenBank/DDBJ whole genome shotgun (WGS) entry which is preliminary data.</text>
</comment>
<evidence type="ECO:0000313" key="3">
    <source>
        <dbReference type="EMBL" id="KXZ45741.1"/>
    </source>
</evidence>
<dbReference type="Proteomes" id="UP000075714">
    <property type="component" value="Unassembled WGS sequence"/>
</dbReference>
<dbReference type="PANTHER" id="PTHR12320:SF60">
    <property type="entry name" value="PROTEIN PHOSPHATASE 2C 26-RELATED"/>
    <property type="match status" value="1"/>
</dbReference>
<feature type="region of interest" description="Disordered" evidence="1">
    <location>
        <begin position="1"/>
        <end position="28"/>
    </location>
</feature>
<dbReference type="InterPro" id="IPR001932">
    <property type="entry name" value="PPM-type_phosphatase-like_dom"/>
</dbReference>
<feature type="compositionally biased region" description="Low complexity" evidence="1">
    <location>
        <begin position="635"/>
        <end position="660"/>
    </location>
</feature>
<name>A0A150G7E4_GONPE</name>
<feature type="region of interest" description="Disordered" evidence="1">
    <location>
        <begin position="133"/>
        <end position="158"/>
    </location>
</feature>
<accession>A0A150G7E4</accession>
<feature type="compositionally biased region" description="Pro residues" evidence="1">
    <location>
        <begin position="49"/>
        <end position="61"/>
    </location>
</feature>
<dbReference type="InterPro" id="IPR039123">
    <property type="entry name" value="PPTC7"/>
</dbReference>
<dbReference type="SUPFAM" id="SSF81606">
    <property type="entry name" value="PP2C-like"/>
    <property type="match status" value="1"/>
</dbReference>
<feature type="compositionally biased region" description="Low complexity" evidence="1">
    <location>
        <begin position="133"/>
        <end position="145"/>
    </location>
</feature>
<dbReference type="STRING" id="33097.A0A150G7E4"/>
<dbReference type="OrthoDB" id="60843at2759"/>
<feature type="compositionally biased region" description="Basic and acidic residues" evidence="1">
    <location>
        <begin position="1"/>
        <end position="23"/>
    </location>
</feature>
<evidence type="ECO:0000313" key="4">
    <source>
        <dbReference type="Proteomes" id="UP000075714"/>
    </source>
</evidence>
<dbReference type="EMBL" id="LSYV01000052">
    <property type="protein sequence ID" value="KXZ45741.1"/>
    <property type="molecule type" value="Genomic_DNA"/>
</dbReference>